<dbReference type="Pfam" id="PF00005">
    <property type="entry name" value="ABC_tran"/>
    <property type="match status" value="1"/>
</dbReference>
<keyword evidence="2" id="KW-0813">Transport</keyword>
<dbReference type="Proteomes" id="UP001500467">
    <property type="component" value="Unassembled WGS sequence"/>
</dbReference>
<evidence type="ECO:0000256" key="2">
    <source>
        <dbReference type="ARBA" id="ARBA00022448"/>
    </source>
</evidence>
<reference evidence="6 7" key="1">
    <citation type="journal article" date="2019" name="Int. J. Syst. Evol. Microbiol.">
        <title>The Global Catalogue of Microorganisms (GCM) 10K type strain sequencing project: providing services to taxonomists for standard genome sequencing and annotation.</title>
        <authorList>
            <consortium name="The Broad Institute Genomics Platform"/>
            <consortium name="The Broad Institute Genome Sequencing Center for Infectious Disease"/>
            <person name="Wu L."/>
            <person name="Ma J."/>
        </authorList>
    </citation>
    <scope>NUCLEOTIDE SEQUENCE [LARGE SCALE GENOMIC DNA]</scope>
    <source>
        <strain evidence="6 7">JCM 13022</strain>
    </source>
</reference>
<evidence type="ECO:0000259" key="5">
    <source>
        <dbReference type="PROSITE" id="PS50893"/>
    </source>
</evidence>
<keyword evidence="3" id="KW-0547">Nucleotide-binding</keyword>
<dbReference type="SUPFAM" id="SSF52540">
    <property type="entry name" value="P-loop containing nucleoside triphosphate hydrolases"/>
    <property type="match status" value="1"/>
</dbReference>
<dbReference type="InterPro" id="IPR027417">
    <property type="entry name" value="P-loop_NTPase"/>
</dbReference>
<dbReference type="InterPro" id="IPR003439">
    <property type="entry name" value="ABC_transporter-like_ATP-bd"/>
</dbReference>
<sequence>MTTGAFPPAEAASSTADALLPAEAATNTADALSPAEAATNTAVALSPGERAGTTDVLVPTGGGRMTEPALRLQGMSASYGGRPVLAGVDVEIPAGTLSAVVGPNGAGKSTMVKAALGLVPSVRGTVRWLGQPLRRVRKRVAYVPQSDAVAKDFPITAVQVVEMGRYPHRGWLRRLTPADDDCVAGAMAQVGVADLADRPIDELSGGQRQRVFLARALAQRADLIVLDEPFTAVDARTEKALLEILTGLCREGVSVIAVHHDLREVLDSFEHAVLMAGTVVAAGAPADVLTPEHLERAYGMAPLATR</sequence>
<dbReference type="PANTHER" id="PTHR42734">
    <property type="entry name" value="METAL TRANSPORT SYSTEM ATP-BINDING PROTEIN TM_0124-RELATED"/>
    <property type="match status" value="1"/>
</dbReference>
<name>A0ABN1VDL3_9PSEU</name>
<evidence type="ECO:0000313" key="6">
    <source>
        <dbReference type="EMBL" id="GAA1206797.1"/>
    </source>
</evidence>
<dbReference type="EMBL" id="BAAALM010000008">
    <property type="protein sequence ID" value="GAA1206797.1"/>
    <property type="molecule type" value="Genomic_DNA"/>
</dbReference>
<accession>A0ABN1VDL3</accession>
<dbReference type="InterPro" id="IPR050153">
    <property type="entry name" value="Metal_Ion_Import_ABC"/>
</dbReference>
<evidence type="ECO:0000256" key="1">
    <source>
        <dbReference type="ARBA" id="ARBA00005417"/>
    </source>
</evidence>
<protein>
    <submittedName>
        <fullName evidence="6">Metal ABC transporter ATP-binding protein</fullName>
    </submittedName>
</protein>
<keyword evidence="7" id="KW-1185">Reference proteome</keyword>
<dbReference type="PROSITE" id="PS00211">
    <property type="entry name" value="ABC_TRANSPORTER_1"/>
    <property type="match status" value="1"/>
</dbReference>
<dbReference type="PROSITE" id="PS50893">
    <property type="entry name" value="ABC_TRANSPORTER_2"/>
    <property type="match status" value="1"/>
</dbReference>
<feature type="domain" description="ABC transporter" evidence="5">
    <location>
        <begin position="70"/>
        <end position="301"/>
    </location>
</feature>
<proteinExistence type="inferred from homology"/>
<keyword evidence="4 6" id="KW-0067">ATP-binding</keyword>
<dbReference type="InterPro" id="IPR003593">
    <property type="entry name" value="AAA+_ATPase"/>
</dbReference>
<comment type="caution">
    <text evidence="6">The sequence shown here is derived from an EMBL/GenBank/DDBJ whole genome shotgun (WGS) entry which is preliminary data.</text>
</comment>
<evidence type="ECO:0000313" key="7">
    <source>
        <dbReference type="Proteomes" id="UP001500467"/>
    </source>
</evidence>
<dbReference type="Gene3D" id="3.40.50.300">
    <property type="entry name" value="P-loop containing nucleotide triphosphate hydrolases"/>
    <property type="match status" value="1"/>
</dbReference>
<comment type="similarity">
    <text evidence="1">Belongs to the ABC transporter superfamily.</text>
</comment>
<dbReference type="SMART" id="SM00382">
    <property type="entry name" value="AAA"/>
    <property type="match status" value="1"/>
</dbReference>
<gene>
    <name evidence="6" type="ORF">GCM10009675_27490</name>
</gene>
<dbReference type="InterPro" id="IPR017871">
    <property type="entry name" value="ABC_transporter-like_CS"/>
</dbReference>
<dbReference type="GO" id="GO:0005524">
    <property type="term" value="F:ATP binding"/>
    <property type="evidence" value="ECO:0007669"/>
    <property type="project" value="UniProtKB-KW"/>
</dbReference>
<evidence type="ECO:0000256" key="4">
    <source>
        <dbReference type="ARBA" id="ARBA00022840"/>
    </source>
</evidence>
<dbReference type="CDD" id="cd03235">
    <property type="entry name" value="ABC_Metallic_Cations"/>
    <property type="match status" value="1"/>
</dbReference>
<dbReference type="PANTHER" id="PTHR42734:SF5">
    <property type="entry name" value="IRON TRANSPORT SYSTEM ATP-BINDING PROTEIN HI_0361-RELATED"/>
    <property type="match status" value="1"/>
</dbReference>
<organism evidence="6 7">
    <name type="scientific">Prauserella alba</name>
    <dbReference type="NCBI Taxonomy" id="176898"/>
    <lineage>
        <taxon>Bacteria</taxon>
        <taxon>Bacillati</taxon>
        <taxon>Actinomycetota</taxon>
        <taxon>Actinomycetes</taxon>
        <taxon>Pseudonocardiales</taxon>
        <taxon>Pseudonocardiaceae</taxon>
        <taxon>Prauserella</taxon>
    </lineage>
</organism>
<evidence type="ECO:0000256" key="3">
    <source>
        <dbReference type="ARBA" id="ARBA00022741"/>
    </source>
</evidence>